<dbReference type="Pfam" id="PF00512">
    <property type="entry name" value="HisKA"/>
    <property type="match status" value="1"/>
</dbReference>
<organism evidence="9 10">
    <name type="scientific">Trichocoleus desertorum GB2-A4</name>
    <dbReference type="NCBI Taxonomy" id="2933944"/>
    <lineage>
        <taxon>Bacteria</taxon>
        <taxon>Bacillati</taxon>
        <taxon>Cyanobacteriota</taxon>
        <taxon>Cyanophyceae</taxon>
        <taxon>Leptolyngbyales</taxon>
        <taxon>Trichocoleusaceae</taxon>
        <taxon>Trichocoleus</taxon>
    </lineage>
</organism>
<feature type="domain" description="Histidine kinase" evidence="8">
    <location>
        <begin position="189"/>
        <end position="495"/>
    </location>
</feature>
<dbReference type="InterPro" id="IPR003594">
    <property type="entry name" value="HATPase_dom"/>
</dbReference>
<dbReference type="InterPro" id="IPR050736">
    <property type="entry name" value="Sensor_HK_Regulatory"/>
</dbReference>
<dbReference type="InterPro" id="IPR036097">
    <property type="entry name" value="HisK_dim/P_sf"/>
</dbReference>
<dbReference type="Gene3D" id="3.30.565.10">
    <property type="entry name" value="Histidine kinase-like ATPase, C-terminal domain"/>
    <property type="match status" value="1"/>
</dbReference>
<evidence type="ECO:0000256" key="7">
    <source>
        <dbReference type="SAM" id="MobiDB-lite"/>
    </source>
</evidence>
<dbReference type="PANTHER" id="PTHR43711:SF26">
    <property type="entry name" value="SENSOR HISTIDINE KINASE RCSC"/>
    <property type="match status" value="1"/>
</dbReference>
<evidence type="ECO:0000256" key="2">
    <source>
        <dbReference type="ARBA" id="ARBA00012438"/>
    </source>
</evidence>
<dbReference type="Pfam" id="PF02518">
    <property type="entry name" value="HATPase_c"/>
    <property type="match status" value="1"/>
</dbReference>
<reference evidence="9 10" key="1">
    <citation type="submission" date="2022-04" db="EMBL/GenBank/DDBJ databases">
        <title>Positive selection, recombination, and allopatry shape intraspecific diversity of widespread and dominant cyanobacteria.</title>
        <authorList>
            <person name="Wei J."/>
            <person name="Shu W."/>
            <person name="Hu C."/>
        </authorList>
    </citation>
    <scope>NUCLEOTIDE SEQUENCE [LARGE SCALE GENOMIC DNA]</scope>
    <source>
        <strain evidence="9 10">GB2-A4</strain>
    </source>
</reference>
<evidence type="ECO:0000313" key="9">
    <source>
        <dbReference type="EMBL" id="MEP0815719.1"/>
    </source>
</evidence>
<protein>
    <recommendedName>
        <fullName evidence="2">histidine kinase</fullName>
        <ecNumber evidence="2">2.7.13.3</ecNumber>
    </recommendedName>
</protein>
<evidence type="ECO:0000256" key="3">
    <source>
        <dbReference type="ARBA" id="ARBA00022553"/>
    </source>
</evidence>
<dbReference type="InterPro" id="IPR004358">
    <property type="entry name" value="Sig_transdc_His_kin-like_C"/>
</dbReference>
<dbReference type="InterPro" id="IPR036890">
    <property type="entry name" value="HATPase_C_sf"/>
</dbReference>
<comment type="catalytic activity">
    <reaction evidence="1">
        <text>ATP + protein L-histidine = ADP + protein N-phospho-L-histidine.</text>
        <dbReference type="EC" id="2.7.13.3"/>
    </reaction>
</comment>
<dbReference type="InterPro" id="IPR003018">
    <property type="entry name" value="GAF"/>
</dbReference>
<evidence type="ECO:0000256" key="4">
    <source>
        <dbReference type="ARBA" id="ARBA00022679"/>
    </source>
</evidence>
<evidence type="ECO:0000259" key="8">
    <source>
        <dbReference type="PROSITE" id="PS50109"/>
    </source>
</evidence>
<keyword evidence="6" id="KW-0902">Two-component regulatory system</keyword>
<proteinExistence type="predicted"/>
<dbReference type="Pfam" id="PF01590">
    <property type="entry name" value="GAF"/>
    <property type="match status" value="1"/>
</dbReference>
<keyword evidence="5 9" id="KW-0418">Kinase</keyword>
<dbReference type="SUPFAM" id="SSF47384">
    <property type="entry name" value="Homodimeric domain of signal transducing histidine kinase"/>
    <property type="match status" value="1"/>
</dbReference>
<dbReference type="SMART" id="SM00388">
    <property type="entry name" value="HisKA"/>
    <property type="match status" value="1"/>
</dbReference>
<dbReference type="PROSITE" id="PS50109">
    <property type="entry name" value="HIS_KIN"/>
    <property type="match status" value="1"/>
</dbReference>
<sequence length="500" mass="54337">MLIPTSSEFVALCRAQVELLTQGLGASLSVVYLTEEMADGTEAKLIPVVAYPESAAAWDDEHFLLPAAEATLPRLLAADANPATSTQSALSPPFLAEDEVGPNPEQFHNEALQHQRQVVLPLMHEGMVMGLLVTERDDRAWSEQERSQIEQVAHTLALGCVLDQRSQWLEREQHQQRRLQAQQSNLFDTLLHQFRNPLTAMRTFGKLLLRRLGTGDPNRDVASSIVRESDRLQELLQQFDQAIDLGRADSTPLTLAPAQTDSSTPPNTAVPASSQFESSVDFAIDRSESSVNRASSIRSGPSVPLLPAAGFLTGVNLKLEPCALASILEPLIASASAIAQERELALYTHMPSDLPWVKANAKALREVLSNLLDNALKYTPAQGQVYVEVSTGWSVPLPRSHADWLGIAIWDTGPGIPPQDLAHLFERHYRGVQAQTGIPGTGLGLAIAHDLVQQMQGEIQVFSPAQQSSIVHFVRSLPLTVGPGTAFVVWLPLASTAKAT</sequence>
<gene>
    <name evidence="9" type="ORF">NC998_01255</name>
</gene>
<dbReference type="SUPFAM" id="SSF55781">
    <property type="entry name" value="GAF domain-like"/>
    <property type="match status" value="1"/>
</dbReference>
<dbReference type="Gene3D" id="3.30.450.40">
    <property type="match status" value="1"/>
</dbReference>
<dbReference type="RefSeq" id="WP_190431261.1">
    <property type="nucleotide sequence ID" value="NZ_JAMPKM010000001.1"/>
</dbReference>
<dbReference type="CDD" id="cd00075">
    <property type="entry name" value="HATPase"/>
    <property type="match status" value="1"/>
</dbReference>
<dbReference type="SUPFAM" id="SSF55874">
    <property type="entry name" value="ATPase domain of HSP90 chaperone/DNA topoisomerase II/histidine kinase"/>
    <property type="match status" value="1"/>
</dbReference>
<keyword evidence="3" id="KW-0597">Phosphoprotein</keyword>
<dbReference type="SMART" id="SM00387">
    <property type="entry name" value="HATPase_c"/>
    <property type="match status" value="1"/>
</dbReference>
<evidence type="ECO:0000256" key="1">
    <source>
        <dbReference type="ARBA" id="ARBA00000085"/>
    </source>
</evidence>
<comment type="caution">
    <text evidence="9">The sequence shown here is derived from an EMBL/GenBank/DDBJ whole genome shotgun (WGS) entry which is preliminary data.</text>
</comment>
<dbReference type="EMBL" id="JAMPKM010000001">
    <property type="protein sequence ID" value="MEP0815719.1"/>
    <property type="molecule type" value="Genomic_DNA"/>
</dbReference>
<accession>A0ABV0J240</accession>
<dbReference type="Proteomes" id="UP001464891">
    <property type="component" value="Unassembled WGS sequence"/>
</dbReference>
<keyword evidence="10" id="KW-1185">Reference proteome</keyword>
<dbReference type="InterPro" id="IPR029016">
    <property type="entry name" value="GAF-like_dom_sf"/>
</dbReference>
<dbReference type="PRINTS" id="PR00344">
    <property type="entry name" value="BCTRLSENSOR"/>
</dbReference>
<evidence type="ECO:0000256" key="5">
    <source>
        <dbReference type="ARBA" id="ARBA00022777"/>
    </source>
</evidence>
<feature type="region of interest" description="Disordered" evidence="7">
    <location>
        <begin position="252"/>
        <end position="275"/>
    </location>
</feature>
<dbReference type="EC" id="2.7.13.3" evidence="2"/>
<dbReference type="GO" id="GO:0016301">
    <property type="term" value="F:kinase activity"/>
    <property type="evidence" value="ECO:0007669"/>
    <property type="project" value="UniProtKB-KW"/>
</dbReference>
<dbReference type="InterPro" id="IPR005467">
    <property type="entry name" value="His_kinase_dom"/>
</dbReference>
<keyword evidence="4" id="KW-0808">Transferase</keyword>
<evidence type="ECO:0000313" key="10">
    <source>
        <dbReference type="Proteomes" id="UP001464891"/>
    </source>
</evidence>
<dbReference type="CDD" id="cd00082">
    <property type="entry name" value="HisKA"/>
    <property type="match status" value="1"/>
</dbReference>
<evidence type="ECO:0000256" key="6">
    <source>
        <dbReference type="ARBA" id="ARBA00023012"/>
    </source>
</evidence>
<dbReference type="Gene3D" id="1.10.287.130">
    <property type="match status" value="1"/>
</dbReference>
<dbReference type="PANTHER" id="PTHR43711">
    <property type="entry name" value="TWO-COMPONENT HISTIDINE KINASE"/>
    <property type="match status" value="1"/>
</dbReference>
<name>A0ABV0J240_9CYAN</name>
<dbReference type="InterPro" id="IPR003661">
    <property type="entry name" value="HisK_dim/P_dom"/>
</dbReference>